<keyword evidence="3" id="KW-1185">Reference proteome</keyword>
<dbReference type="GeneID" id="88756000"/>
<dbReference type="Proteomes" id="UP000779070">
    <property type="component" value="Unassembled WGS sequence"/>
</dbReference>
<dbReference type="PANTHER" id="PTHR31435:SF9">
    <property type="entry name" value="PROTEIN NATD1"/>
    <property type="match status" value="1"/>
</dbReference>
<reference evidence="2 3" key="1">
    <citation type="submission" date="2021-02" db="EMBL/GenBank/DDBJ databases">
        <title>Draft Genome Sequences of 5 Vibrio neptunius Strains Isolated From of Bivalve Hatcheries.</title>
        <authorList>
            <person name="Galvis F."/>
            <person name="Barja J.L."/>
            <person name="Lemos M.L."/>
            <person name="Balado M."/>
        </authorList>
    </citation>
    <scope>NUCLEOTIDE SEQUENCE [LARGE SCALE GENOMIC DNA]</scope>
    <source>
        <strain evidence="2 3">PP-145.98</strain>
    </source>
</reference>
<dbReference type="InterPro" id="IPR045057">
    <property type="entry name" value="Gcn5-rel_NAT"/>
</dbReference>
<gene>
    <name evidence="2" type="ORF">JYA62_05685</name>
</gene>
<evidence type="ECO:0000259" key="1">
    <source>
        <dbReference type="PROSITE" id="PS51729"/>
    </source>
</evidence>
<evidence type="ECO:0000313" key="3">
    <source>
        <dbReference type="Proteomes" id="UP000779070"/>
    </source>
</evidence>
<dbReference type="Pfam" id="PF14542">
    <property type="entry name" value="Acetyltransf_CG"/>
    <property type="match status" value="1"/>
</dbReference>
<dbReference type="Gene3D" id="3.40.630.30">
    <property type="match status" value="1"/>
</dbReference>
<evidence type="ECO:0000313" key="2">
    <source>
        <dbReference type="EMBL" id="MBN3577158.1"/>
    </source>
</evidence>
<comment type="caution">
    <text evidence="2">The sequence shown here is derived from an EMBL/GenBank/DDBJ whole genome shotgun (WGS) entry which is preliminary data.</text>
</comment>
<organism evidence="2 3">
    <name type="scientific">Vibrio neptunius</name>
    <dbReference type="NCBI Taxonomy" id="170651"/>
    <lineage>
        <taxon>Bacteria</taxon>
        <taxon>Pseudomonadati</taxon>
        <taxon>Pseudomonadota</taxon>
        <taxon>Gammaproteobacteria</taxon>
        <taxon>Vibrionales</taxon>
        <taxon>Vibrionaceae</taxon>
        <taxon>Vibrio</taxon>
    </lineage>
</organism>
<feature type="domain" description="N-acetyltransferase" evidence="1">
    <location>
        <begin position="6"/>
        <end position="92"/>
    </location>
</feature>
<dbReference type="InterPro" id="IPR031165">
    <property type="entry name" value="GNAT_YJDJ"/>
</dbReference>
<dbReference type="PANTHER" id="PTHR31435">
    <property type="entry name" value="PROTEIN NATD1"/>
    <property type="match status" value="1"/>
</dbReference>
<protein>
    <submittedName>
        <fullName evidence="2">N-acetyltransferase</fullName>
    </submittedName>
</protein>
<proteinExistence type="predicted"/>
<name>A0ABS2ZYM0_9VIBR</name>
<sequence>MSHKLTFDSASSLFRVHLEADYEGILRFNVQDDVYVITSTKVPEELKGKGYGKVMMETILPEIERQGVTIRPECSYVVHYLSRHPEWSHLLADPS</sequence>
<accession>A0ABS2ZYM0</accession>
<dbReference type="PROSITE" id="PS51729">
    <property type="entry name" value="GNAT_YJDJ"/>
    <property type="match status" value="1"/>
</dbReference>
<dbReference type="EMBL" id="JAFHLB010000005">
    <property type="protein sequence ID" value="MBN3577158.1"/>
    <property type="molecule type" value="Genomic_DNA"/>
</dbReference>
<dbReference type="InterPro" id="IPR016181">
    <property type="entry name" value="Acyl_CoA_acyltransferase"/>
</dbReference>
<dbReference type="RefSeq" id="WP_045974910.1">
    <property type="nucleotide sequence ID" value="NZ_CAWMDY010000018.1"/>
</dbReference>
<dbReference type="SUPFAM" id="SSF55729">
    <property type="entry name" value="Acyl-CoA N-acyltransferases (Nat)"/>
    <property type="match status" value="1"/>
</dbReference>